<dbReference type="PANTHER" id="PTHR44809:SF1">
    <property type="entry name" value="PROTEIN O-MANNOSYL-TRANSFERASE TMTC1"/>
    <property type="match status" value="1"/>
</dbReference>
<evidence type="ECO:0000256" key="1">
    <source>
        <dbReference type="PROSITE-ProRule" id="PRU00339"/>
    </source>
</evidence>
<dbReference type="SUPFAM" id="SSF53756">
    <property type="entry name" value="UDP-Glycosyltransferase/glycogen phosphorylase"/>
    <property type="match status" value="1"/>
</dbReference>
<dbReference type="PROSITE" id="PS50005">
    <property type="entry name" value="TPR"/>
    <property type="match status" value="2"/>
</dbReference>
<protein>
    <submittedName>
        <fullName evidence="3">Tetratricopeptide TPR_2 repeat protein</fullName>
    </submittedName>
</protein>
<dbReference type="STRING" id="443144.GM21_3833"/>
<accession>C6E7J0</accession>
<dbReference type="eggNOG" id="COG0859">
    <property type="taxonomic scope" value="Bacteria"/>
</dbReference>
<dbReference type="Gene3D" id="1.25.40.10">
    <property type="entry name" value="Tetratricopeptide repeat domain"/>
    <property type="match status" value="3"/>
</dbReference>
<feature type="repeat" description="TPR" evidence="1">
    <location>
        <begin position="79"/>
        <end position="112"/>
    </location>
</feature>
<feature type="compositionally biased region" description="Basic residues" evidence="2">
    <location>
        <begin position="703"/>
        <end position="715"/>
    </location>
</feature>
<name>C6E7J0_GEOSM</name>
<dbReference type="eggNOG" id="COG0457">
    <property type="taxonomic scope" value="Bacteria"/>
</dbReference>
<dbReference type="InterPro" id="IPR052943">
    <property type="entry name" value="TMTC_O-mannosyl-trnsfr"/>
</dbReference>
<feature type="repeat" description="TPR" evidence="1">
    <location>
        <begin position="45"/>
        <end position="78"/>
    </location>
</feature>
<evidence type="ECO:0000313" key="3">
    <source>
        <dbReference type="EMBL" id="ACT19850.1"/>
    </source>
</evidence>
<organism evidence="3">
    <name type="scientific">Geobacter sp. (strain M21)</name>
    <dbReference type="NCBI Taxonomy" id="443144"/>
    <lineage>
        <taxon>Bacteria</taxon>
        <taxon>Pseudomonadati</taxon>
        <taxon>Thermodesulfobacteriota</taxon>
        <taxon>Desulfuromonadia</taxon>
        <taxon>Geobacterales</taxon>
        <taxon>Geobacteraceae</taxon>
        <taxon>Geobacter</taxon>
    </lineage>
</organism>
<dbReference type="InterPro" id="IPR011990">
    <property type="entry name" value="TPR-like_helical_dom_sf"/>
</dbReference>
<dbReference type="PANTHER" id="PTHR44809">
    <property type="match status" value="1"/>
</dbReference>
<feature type="region of interest" description="Disordered" evidence="2">
    <location>
        <begin position="666"/>
        <end position="760"/>
    </location>
</feature>
<proteinExistence type="predicted"/>
<dbReference type="Pfam" id="PF13432">
    <property type="entry name" value="TPR_16"/>
    <property type="match status" value="2"/>
</dbReference>
<feature type="compositionally biased region" description="Low complexity" evidence="2">
    <location>
        <begin position="751"/>
        <end position="760"/>
    </location>
</feature>
<reference evidence="3" key="1">
    <citation type="submission" date="2009-07" db="EMBL/GenBank/DDBJ databases">
        <title>Complete sequence of Geobacter sp. M21.</title>
        <authorList>
            <consortium name="US DOE Joint Genome Institute"/>
            <person name="Lucas S."/>
            <person name="Copeland A."/>
            <person name="Lapidus A."/>
            <person name="Glavina del Rio T."/>
            <person name="Dalin E."/>
            <person name="Tice H."/>
            <person name="Bruce D."/>
            <person name="Goodwin L."/>
            <person name="Pitluck S."/>
            <person name="Saunders E."/>
            <person name="Brettin T."/>
            <person name="Detter J.C."/>
            <person name="Han C."/>
            <person name="Larimer F."/>
            <person name="Land M."/>
            <person name="Hauser L."/>
            <person name="Kyrpides N."/>
            <person name="Ovchinnikova G."/>
            <person name="Lovley D."/>
        </authorList>
    </citation>
    <scope>NUCLEOTIDE SEQUENCE [LARGE SCALE GENOMIC DNA]</scope>
    <source>
        <strain evidence="3">M21</strain>
    </source>
</reference>
<dbReference type="KEGG" id="gem:GM21_3833"/>
<dbReference type="InterPro" id="IPR019734">
    <property type="entry name" value="TPR_rpt"/>
</dbReference>
<dbReference type="SMART" id="SM00028">
    <property type="entry name" value="TPR"/>
    <property type="match status" value="6"/>
</dbReference>
<dbReference type="SUPFAM" id="SSF48452">
    <property type="entry name" value="TPR-like"/>
    <property type="match status" value="2"/>
</dbReference>
<evidence type="ECO:0000256" key="2">
    <source>
        <dbReference type="SAM" id="MobiDB-lite"/>
    </source>
</evidence>
<feature type="compositionally biased region" description="Basic residues" evidence="2">
    <location>
        <begin position="728"/>
        <end position="750"/>
    </location>
</feature>
<dbReference type="AlphaFoldDB" id="C6E7J0"/>
<dbReference type="EMBL" id="CP001661">
    <property type="protein sequence ID" value="ACT19850.1"/>
    <property type="molecule type" value="Genomic_DNA"/>
</dbReference>
<dbReference type="Pfam" id="PF13424">
    <property type="entry name" value="TPR_12"/>
    <property type="match status" value="1"/>
</dbReference>
<dbReference type="HOGENOM" id="CLU_366717_0_0_7"/>
<gene>
    <name evidence="3" type="ordered locus">GM21_3833</name>
</gene>
<keyword evidence="1" id="KW-0802">TPR repeat</keyword>
<sequence>MPASSRADSPAETFAAALDLQKSGHRGEAERLYRALAASGGELAADACINLGALLDESGRAEEALEKYREALALREGDPLALNNAGSTLFKLGRFTEAAQLFRHALERAPDSLEAQVALGAALQRDGDLPAALAVFRDLVARRPDCAEAHWNLALALLLAGEFREGWQEYQWRWRRDSFTSPRRELAAPAWDGTPLQGRRILVHGEQGLGDTIQFARYLPMVAAAGGVVVAECQSPSLVPLLRSIPGVAETCVMGETLPPYDLEVALLSLPHLFGTTLENVPSGVPYLAPPQDRIAPWREKVAADLGFKVGLVWAGKPVPDPFRSCTLAALSPLFDIPGVSFYSLQVGEEAQQAKEFPSLIDFTPGIADFGDTAALIAQLDLVLSIDTSVAHLAGALAKPVWLLLPKAGDYRWLTEREDSPWYPTMRLFRQKLQGEWGEVVERVKEELEPSAWGFLEKAAAAQPFNGRRHYLCGLFLSFEKREREATVRYSKAAQLMPGSWEPHYALACSLQQLTRLAEAKESLVAALVLEPRLPLLHEAFGILCQMQDDPEGAARAYREALALDPDAVKARYNLATLCKEKGLAAEALQGFREVVRREPEHADAHWNLAVMLLMTGEFAEGWREFPWRFKKSLSPPVRRWEELPRWGRLPACRCDRPALRGAGGRRHAAVRALRPAGGKARRTRAHRGAVAGARRAGGDRRWRQRRLRLRRPPPRVRVAGLADGSSRHLRHRARHHPGRHPLSRGRPRAPRLAAPSLRG</sequence>
<dbReference type="Gene3D" id="3.40.50.2000">
    <property type="entry name" value="Glycogen Phosphorylase B"/>
    <property type="match status" value="1"/>
</dbReference>